<dbReference type="Proteomes" id="UP001372834">
    <property type="component" value="Unassembled WGS sequence"/>
</dbReference>
<feature type="compositionally biased region" description="Low complexity" evidence="2">
    <location>
        <begin position="1647"/>
        <end position="1663"/>
    </location>
</feature>
<dbReference type="PANTHER" id="PTHR46345">
    <property type="entry name" value="INVERTED FORMIN-2"/>
    <property type="match status" value="1"/>
</dbReference>
<feature type="compositionally biased region" description="Polar residues" evidence="2">
    <location>
        <begin position="1467"/>
        <end position="1477"/>
    </location>
</feature>
<feature type="domain" description="FH2" evidence="4">
    <location>
        <begin position="269"/>
        <end position="674"/>
    </location>
</feature>
<feature type="region of interest" description="Disordered" evidence="2">
    <location>
        <begin position="1376"/>
        <end position="1591"/>
    </location>
</feature>
<evidence type="ECO:0000313" key="5">
    <source>
        <dbReference type="EMBL" id="KAK6620809.1"/>
    </source>
</evidence>
<protein>
    <recommendedName>
        <fullName evidence="4">FH2 domain-containing protein</fullName>
    </recommendedName>
</protein>
<dbReference type="SMART" id="SM00498">
    <property type="entry name" value="FH2"/>
    <property type="match status" value="1"/>
</dbReference>
<evidence type="ECO:0000259" key="4">
    <source>
        <dbReference type="PROSITE" id="PS51444"/>
    </source>
</evidence>
<evidence type="ECO:0000256" key="3">
    <source>
        <dbReference type="SAM" id="SignalP"/>
    </source>
</evidence>
<feature type="compositionally biased region" description="Pro residues" evidence="2">
    <location>
        <begin position="239"/>
        <end position="256"/>
    </location>
</feature>
<accession>A0AAN8S3I6</accession>
<reference evidence="5 6" key="1">
    <citation type="submission" date="2023-10" db="EMBL/GenBank/DDBJ databases">
        <title>Genomes of two closely related lineages of the louse Polyplax serrata with different host specificities.</title>
        <authorList>
            <person name="Martinu J."/>
            <person name="Tarabai H."/>
            <person name="Stefka J."/>
            <person name="Hypsa V."/>
        </authorList>
    </citation>
    <scope>NUCLEOTIDE SEQUENCE [LARGE SCALE GENOMIC DNA]</scope>
    <source>
        <strain evidence="5">HR10_N</strain>
    </source>
</reference>
<evidence type="ECO:0000256" key="1">
    <source>
        <dbReference type="SAM" id="Coils"/>
    </source>
</evidence>
<feature type="compositionally biased region" description="Low complexity" evidence="2">
    <location>
        <begin position="186"/>
        <end position="196"/>
    </location>
</feature>
<feature type="compositionally biased region" description="Polar residues" evidence="2">
    <location>
        <begin position="723"/>
        <end position="738"/>
    </location>
</feature>
<proteinExistence type="predicted"/>
<dbReference type="Gene3D" id="1.20.58.2220">
    <property type="entry name" value="Formin, FH2 domain"/>
    <property type="match status" value="1"/>
</dbReference>
<feature type="compositionally biased region" description="Basic and acidic residues" evidence="2">
    <location>
        <begin position="1605"/>
        <end position="1619"/>
    </location>
</feature>
<feature type="compositionally biased region" description="Polar residues" evidence="2">
    <location>
        <begin position="1693"/>
        <end position="1717"/>
    </location>
</feature>
<feature type="region of interest" description="Disordered" evidence="2">
    <location>
        <begin position="812"/>
        <end position="859"/>
    </location>
</feature>
<name>A0AAN8S3I6_POLSC</name>
<feature type="compositionally biased region" description="Polar residues" evidence="2">
    <location>
        <begin position="1400"/>
        <end position="1421"/>
    </location>
</feature>
<feature type="compositionally biased region" description="Basic and acidic residues" evidence="2">
    <location>
        <begin position="1259"/>
        <end position="1268"/>
    </location>
</feature>
<feature type="compositionally biased region" description="Polar residues" evidence="2">
    <location>
        <begin position="1242"/>
        <end position="1258"/>
    </location>
</feature>
<evidence type="ECO:0000256" key="2">
    <source>
        <dbReference type="SAM" id="MobiDB-lite"/>
    </source>
</evidence>
<feature type="region of interest" description="Disordered" evidence="2">
    <location>
        <begin position="1604"/>
        <end position="1724"/>
    </location>
</feature>
<evidence type="ECO:0000313" key="6">
    <source>
        <dbReference type="Proteomes" id="UP001372834"/>
    </source>
</evidence>
<dbReference type="Gene3D" id="1.10.238.150">
    <property type="entry name" value="Formin, FH3 diaphanous domain"/>
    <property type="match status" value="1"/>
</dbReference>
<feature type="compositionally biased region" description="Polar residues" evidence="2">
    <location>
        <begin position="1519"/>
        <end position="1539"/>
    </location>
</feature>
<feature type="signal peptide" evidence="3">
    <location>
        <begin position="1"/>
        <end position="19"/>
    </location>
</feature>
<dbReference type="PANTHER" id="PTHR46345:SF8">
    <property type="entry name" value="FORMIN 3, ISOFORM B"/>
    <property type="match status" value="1"/>
</dbReference>
<dbReference type="InterPro" id="IPR042201">
    <property type="entry name" value="FH2_Formin_sf"/>
</dbReference>
<feature type="compositionally biased region" description="Pro residues" evidence="2">
    <location>
        <begin position="197"/>
        <end position="220"/>
    </location>
</feature>
<feature type="region of interest" description="Disordered" evidence="2">
    <location>
        <begin position="707"/>
        <end position="777"/>
    </location>
</feature>
<sequence>MNVSMCFAFFFVFSRKAVEVPELAVQLVVFDEQRESDEAQVLQRPNGVDLNSHLDVFYAILRQVRDDILRVSRGKGCDKATALREVADTPQEIPFLSILQHLLRIDSKEAVSDIVWDTAETLVHRATLLENRQDATRLLRSPSVQGKFCCHCACHGHRGGGSGPGTNATTAPEQICGNRKQSLITSAASPSPSATGAPPPPPPPPLPLVNFPPPPPPPLAPSKASGAGPPSPNAGMGGPPLPPPLLRPEVDPPPGVETPDTAGLKLLPQQEIPTPKAKMKTINWNKIPNHKVVGKNNIWSIVARSHQHSPMVDLDWAEMEGLFCQQTPAIQPLTASPRLGREVHEPDRKRKESSEIVLLDGKRSLNVNIFLKQFRSSNEDIIQLIKDGGHDDIGAEKLRGLLKLLPEIDELEMLKSFDGDRTKLGNAEKFLLQLIEVPNYKLRIESMLLKEEFAANMGYLEPSINSMIVAGEDLMTNKQLQELLYMVVVAGNFLNFGGYAGNAAGVKLSSLQKLTDIRANKPGMNLIHYVALQAEKKRKELLKFPEDLSALDDATKTSTEQLQNEINILDSRIKKVRKQIDLPSTEAEIKSQMVEFLQMAEQEVAGLQKDMDELESVRRSLAEFFCEDPTTFKLEDCFKVLHGFCVKFRQAVAENERRRIQEEQTYLRRKQREEQLAVKRRQMNANNSDMDCNSMVDNIYSEIRSAFSPKRPIDKDGKMRKIQNGNMTSEEDTTSSPGLSRRRMGSFSGHLAEEHLQESPDVTPTGSLRRRRNRLPMEEDDSNLMDFLRTSGQEIACRERKSWGSLDRSWARRARGGRRRPDLLSADFSGERERPTSPSPLAENKPLIPVPENDNKPKPWKQKIEAWLQENEKEENEAFALDEIRRRNRRNLSGNRRSLEGDSESETRSSILDPLPEEKVSRTNDPMEYKRVYPDWKPTIDKTDVVGVMEAIEEAQPQIAVKDKSIWRKSNLNVPNAADDADDPRKIRRQRSRNNMEQINTSNLMLIKEEEKKKGLISALSQVPVQDRLTLYLRRPTEDRAFIRSGSLRAPSKTDSFSNAGSIPNSPIMSRSQLFRKYRYGANAGEDFSEEQALPPSVPRRFQKTRDEVISDKIEIDSDNIETPPVTRRKFGKLREFSSSLEDEPRRMGPIENSPRDLESPPEETDRVRSEGKELQERGSLLRNSQRLREIAKRNEDEEVLGDGQFDRFSSARRTRRYKKSQDSGAENTEKEMDDMSPEVVDTQSSRPVSQQTQSEPQNKSDDKEARLKKWQNRLKYHGTAVQNEDSRLAQEAIIDINKVGSELQNIEQVTSNGIDNSFKGKINRKERAQSLIEPSQVMDAKRANIMKSEGKSPSNNHISQTYLNQDKSEFIPEIRVQANTPGSLKVKTEHELNDEGFEETQSLGSETPSQGTSSGCNYEQDSVDSPRLTRTSEGTRSGKLNRADSSGSGDTNTSSGTNAPAKRFVRNTTATRSLMTPSRVETLMQRLHRPDSRSSRLDRSNSVKVAQKPTEERRSLIARSTSMRKTDSQTSLTGSKTNLPIKRRGVERSNSKTSLRSSRSSLNSSTSVNTVRNVPAKPAPSATDKPTARRMVGYTSAIKSLTDNLKKDSDKSIQENRRQSGGQEVKKPLSQVQLKSSVEGKPKPSVPASRSSSSGSSIGPSARRPKATTLSTSFKENAAKPAKPQSALVAGSRNSSTGSITSETPSKVKSSNQKENTGIRMPRAALNFMKPTAASAAKEPEMVINKFRPMAKAMVK</sequence>
<dbReference type="Pfam" id="PF02181">
    <property type="entry name" value="FH2"/>
    <property type="match status" value="1"/>
</dbReference>
<feature type="compositionally biased region" description="Basic and acidic residues" evidence="2">
    <location>
        <begin position="1187"/>
        <end position="1196"/>
    </location>
</feature>
<dbReference type="SUPFAM" id="SSF101447">
    <property type="entry name" value="Formin homology 2 domain (FH2 domain)"/>
    <property type="match status" value="1"/>
</dbReference>
<feature type="region of interest" description="Disordered" evidence="2">
    <location>
        <begin position="894"/>
        <end position="923"/>
    </location>
</feature>
<feature type="region of interest" description="Disordered" evidence="2">
    <location>
        <begin position="1115"/>
        <end position="1271"/>
    </location>
</feature>
<keyword evidence="3" id="KW-0732">Signal</keyword>
<feature type="compositionally biased region" description="Basic and acidic residues" evidence="2">
    <location>
        <begin position="1143"/>
        <end position="1177"/>
    </location>
</feature>
<dbReference type="EMBL" id="JAWJWE010000039">
    <property type="protein sequence ID" value="KAK6620809.1"/>
    <property type="molecule type" value="Genomic_DNA"/>
</dbReference>
<feature type="chain" id="PRO_5042940988" description="FH2 domain-containing protein" evidence="3">
    <location>
        <begin position="20"/>
        <end position="1757"/>
    </location>
</feature>
<dbReference type="InterPro" id="IPR015425">
    <property type="entry name" value="FH2_Formin"/>
</dbReference>
<feature type="compositionally biased region" description="Low complexity" evidence="2">
    <location>
        <begin position="1445"/>
        <end position="1459"/>
    </location>
</feature>
<gene>
    <name evidence="5" type="ORF">RUM43_011105</name>
</gene>
<dbReference type="PROSITE" id="PS51444">
    <property type="entry name" value="FH2"/>
    <property type="match status" value="1"/>
</dbReference>
<dbReference type="InterPro" id="IPR016024">
    <property type="entry name" value="ARM-type_fold"/>
</dbReference>
<feature type="region of interest" description="Disordered" evidence="2">
    <location>
        <begin position="185"/>
        <end position="268"/>
    </location>
</feature>
<keyword evidence="1" id="KW-0175">Coiled coil</keyword>
<dbReference type="SUPFAM" id="SSF48371">
    <property type="entry name" value="ARM repeat"/>
    <property type="match status" value="1"/>
</dbReference>
<organism evidence="5 6">
    <name type="scientific">Polyplax serrata</name>
    <name type="common">Common mouse louse</name>
    <dbReference type="NCBI Taxonomy" id="468196"/>
    <lineage>
        <taxon>Eukaryota</taxon>
        <taxon>Metazoa</taxon>
        <taxon>Ecdysozoa</taxon>
        <taxon>Arthropoda</taxon>
        <taxon>Hexapoda</taxon>
        <taxon>Insecta</taxon>
        <taxon>Pterygota</taxon>
        <taxon>Neoptera</taxon>
        <taxon>Paraneoptera</taxon>
        <taxon>Psocodea</taxon>
        <taxon>Troctomorpha</taxon>
        <taxon>Phthiraptera</taxon>
        <taxon>Anoplura</taxon>
        <taxon>Polyplacidae</taxon>
        <taxon>Polyplax</taxon>
    </lineage>
</organism>
<feature type="coiled-coil region" evidence="1">
    <location>
        <begin position="559"/>
        <end position="617"/>
    </location>
</feature>
<feature type="compositionally biased region" description="Basic and acidic residues" evidence="2">
    <location>
        <begin position="1489"/>
        <end position="1502"/>
    </location>
</feature>
<comment type="caution">
    <text evidence="5">The sequence shown here is derived from an EMBL/GenBank/DDBJ whole genome shotgun (WGS) entry which is preliminary data.</text>
</comment>
<feature type="compositionally biased region" description="Low complexity" evidence="2">
    <location>
        <begin position="1552"/>
        <end position="1575"/>
    </location>
</feature>